<dbReference type="Proteomes" id="UP001152798">
    <property type="component" value="Chromosome 2"/>
</dbReference>
<keyword evidence="16" id="KW-1185">Reference proteome</keyword>
<evidence type="ECO:0000256" key="6">
    <source>
        <dbReference type="ARBA" id="ARBA00022448"/>
    </source>
</evidence>
<sequence length="557" mass="63885">MADDHEAITDEDDDSDNGFQPELQGVLFKWTNYIHGWQKRFIVLKDGTLSYYKSREEQGFGCRGALSLFKATIKPHEFDECRFDVSVNDCVWYLRAETPEDKQHWVDILEAFKAESGYNSECSLRRHGSAVSLTSVTLSAASASSYKKCRDLKLKLAEMETYRDILCSQMDTLQRYFDSCADRDLKKQKLDDEAENINGKVAAVDFKGEAMTFKATSGAVLTGLAQCIEAITKREEMWKRKLEKEHQRLLRLEETCLLLRDRKSTKVGPDQEEGPHSTLGDEEFYDAVETGLERIEEEVALRELLRQSSMTEPPPSLDSATSHPLWSEIERVTKEQVHYASLGVGEGGWQLFAEEGDMKMYRREEELNGLVIDPLKACHIVKGVTGREMCHYFFSPQYRKDWETTLEQMTVVEKISDNILVFLQVHKRVWPTAQRDALFWSHTTHMTDPKDHDGHDIWAVVNHSTQLPQYPQKSNKCVRVALTVCLYCQTLITPPKDGAQVSRDDITCKITYCAVVNPGGWVPASALRALYKREYPKFLKRFTAYVITQTKDKSIMF</sequence>
<evidence type="ECO:0000259" key="13">
    <source>
        <dbReference type="PROSITE" id="PS50003"/>
    </source>
</evidence>
<dbReference type="SMART" id="SM00233">
    <property type="entry name" value="PH"/>
    <property type="match status" value="1"/>
</dbReference>
<reference evidence="15" key="1">
    <citation type="submission" date="2022-01" db="EMBL/GenBank/DDBJ databases">
        <authorList>
            <person name="King R."/>
        </authorList>
    </citation>
    <scope>NUCLEOTIDE SEQUENCE</scope>
</reference>
<dbReference type="InterPro" id="IPR001849">
    <property type="entry name" value="PH_domain"/>
</dbReference>
<evidence type="ECO:0000256" key="4">
    <source>
        <dbReference type="ARBA" id="ARBA00004555"/>
    </source>
</evidence>
<evidence type="ECO:0000256" key="7">
    <source>
        <dbReference type="ARBA" id="ARBA00022490"/>
    </source>
</evidence>
<dbReference type="SUPFAM" id="SSF55961">
    <property type="entry name" value="Bet v1-like"/>
    <property type="match status" value="1"/>
</dbReference>
<keyword evidence="7" id="KW-0963">Cytoplasm</keyword>
<evidence type="ECO:0000259" key="14">
    <source>
        <dbReference type="PROSITE" id="PS50848"/>
    </source>
</evidence>
<evidence type="ECO:0000256" key="5">
    <source>
        <dbReference type="ARBA" id="ARBA00021440"/>
    </source>
</evidence>
<dbReference type="SUPFAM" id="SSF50729">
    <property type="entry name" value="PH domain-like"/>
    <property type="match status" value="1"/>
</dbReference>
<dbReference type="InterPro" id="IPR041952">
    <property type="entry name" value="STARD11_START"/>
</dbReference>
<dbReference type="GO" id="GO:0008289">
    <property type="term" value="F:lipid binding"/>
    <property type="evidence" value="ECO:0007669"/>
    <property type="project" value="InterPro"/>
</dbReference>
<dbReference type="Gene3D" id="3.30.530.20">
    <property type="match status" value="1"/>
</dbReference>
<dbReference type="AlphaFoldDB" id="A0A9P0H3Q1"/>
<evidence type="ECO:0000256" key="2">
    <source>
        <dbReference type="ARBA" id="ARBA00004240"/>
    </source>
</evidence>
<evidence type="ECO:0000256" key="1">
    <source>
        <dbReference type="ARBA" id="ARBA00000074"/>
    </source>
</evidence>
<evidence type="ECO:0000256" key="9">
    <source>
        <dbReference type="ARBA" id="ARBA00023034"/>
    </source>
</evidence>
<keyword evidence="10" id="KW-0175">Coiled coil</keyword>
<evidence type="ECO:0000256" key="8">
    <source>
        <dbReference type="ARBA" id="ARBA00022824"/>
    </source>
</evidence>
<feature type="domain" description="START" evidence="14">
    <location>
        <begin position="346"/>
        <end position="542"/>
    </location>
</feature>
<keyword evidence="8" id="KW-0256">Endoplasmic reticulum</keyword>
<evidence type="ECO:0000256" key="3">
    <source>
        <dbReference type="ARBA" id="ARBA00004496"/>
    </source>
</evidence>
<dbReference type="EMBL" id="OV725078">
    <property type="protein sequence ID" value="CAH1393060.1"/>
    <property type="molecule type" value="Genomic_DNA"/>
</dbReference>
<keyword evidence="9" id="KW-0333">Golgi apparatus</keyword>
<dbReference type="CDD" id="cd08872">
    <property type="entry name" value="START_STARD11-like"/>
    <property type="match status" value="1"/>
</dbReference>
<organism evidence="15 16">
    <name type="scientific">Nezara viridula</name>
    <name type="common">Southern green stink bug</name>
    <name type="synonym">Cimex viridulus</name>
    <dbReference type="NCBI Taxonomy" id="85310"/>
    <lineage>
        <taxon>Eukaryota</taxon>
        <taxon>Metazoa</taxon>
        <taxon>Ecdysozoa</taxon>
        <taxon>Arthropoda</taxon>
        <taxon>Hexapoda</taxon>
        <taxon>Insecta</taxon>
        <taxon>Pterygota</taxon>
        <taxon>Neoptera</taxon>
        <taxon>Paraneoptera</taxon>
        <taxon>Hemiptera</taxon>
        <taxon>Heteroptera</taxon>
        <taxon>Panheteroptera</taxon>
        <taxon>Pentatomomorpha</taxon>
        <taxon>Pentatomoidea</taxon>
        <taxon>Pentatomidae</taxon>
        <taxon>Pentatominae</taxon>
        <taxon>Nezara</taxon>
    </lineage>
</organism>
<evidence type="ECO:0000256" key="10">
    <source>
        <dbReference type="ARBA" id="ARBA00023054"/>
    </source>
</evidence>
<dbReference type="PROSITE" id="PS50003">
    <property type="entry name" value="PH_DOMAIN"/>
    <property type="match status" value="1"/>
</dbReference>
<dbReference type="InterPro" id="IPR002913">
    <property type="entry name" value="START_lipid-bd_dom"/>
</dbReference>
<evidence type="ECO:0000256" key="12">
    <source>
        <dbReference type="ARBA" id="ARBA00031527"/>
    </source>
</evidence>
<dbReference type="InterPro" id="IPR023393">
    <property type="entry name" value="START-like_dom_sf"/>
</dbReference>
<dbReference type="InterPro" id="IPR051213">
    <property type="entry name" value="START_lipid_transfer"/>
</dbReference>
<protein>
    <recommendedName>
        <fullName evidence="5">Ceramide transfer protein</fullName>
    </recommendedName>
    <alternativeName>
        <fullName evidence="12">Collagen type IV alpha-3-binding protein</fullName>
    </alternativeName>
</protein>
<comment type="subcellular location">
    <subcellularLocation>
        <location evidence="3">Cytoplasm</location>
    </subcellularLocation>
    <subcellularLocation>
        <location evidence="2">Endoplasmic reticulum</location>
    </subcellularLocation>
    <subcellularLocation>
        <location evidence="4">Golgi apparatus</location>
    </subcellularLocation>
</comment>
<accession>A0A9P0H3Q1</accession>
<dbReference type="SMART" id="SM00234">
    <property type="entry name" value="START"/>
    <property type="match status" value="1"/>
</dbReference>
<dbReference type="CDD" id="cd13283">
    <property type="entry name" value="PH_GPBP"/>
    <property type="match status" value="1"/>
</dbReference>
<dbReference type="GO" id="GO:0005794">
    <property type="term" value="C:Golgi apparatus"/>
    <property type="evidence" value="ECO:0007669"/>
    <property type="project" value="UniProtKB-SubCell"/>
</dbReference>
<evidence type="ECO:0000313" key="15">
    <source>
        <dbReference type="EMBL" id="CAH1393060.1"/>
    </source>
</evidence>
<dbReference type="PANTHER" id="PTHR19308">
    <property type="entry name" value="PHOSPHATIDYLCHOLINE TRANSFER PROTEIN"/>
    <property type="match status" value="1"/>
</dbReference>
<comment type="catalytic activity">
    <reaction evidence="1">
        <text>N-hexadecanoylsphing-4-enine(in) = N-hexadecanoylsphing-4-enine(out)</text>
        <dbReference type="Rhea" id="RHEA:45720"/>
        <dbReference type="ChEBI" id="CHEBI:72959"/>
    </reaction>
</comment>
<dbReference type="FunFam" id="3.30.530.20:FF:000003">
    <property type="entry name" value="Collagen type IV alpha-3-binding protein-like protein"/>
    <property type="match status" value="1"/>
</dbReference>
<keyword evidence="11" id="KW-0445">Lipid transport</keyword>
<evidence type="ECO:0000313" key="16">
    <source>
        <dbReference type="Proteomes" id="UP001152798"/>
    </source>
</evidence>
<keyword evidence="6" id="KW-0813">Transport</keyword>
<dbReference type="FunFam" id="2.30.29.30:FF:000104">
    <property type="entry name" value="collagen type IV alpha-3-binding protein-like isoform X2"/>
    <property type="match status" value="1"/>
</dbReference>
<dbReference type="PANTHER" id="PTHR19308:SF53">
    <property type="entry name" value="CERAMIDE TRANSFER PROTEIN"/>
    <property type="match status" value="1"/>
</dbReference>
<dbReference type="Pfam" id="PF00169">
    <property type="entry name" value="PH"/>
    <property type="match status" value="1"/>
</dbReference>
<dbReference type="GO" id="GO:0035621">
    <property type="term" value="P:ER to Golgi ceramide transport"/>
    <property type="evidence" value="ECO:0007669"/>
    <property type="project" value="TreeGrafter"/>
</dbReference>
<gene>
    <name evidence="15" type="ORF">NEZAVI_LOCUS3781</name>
</gene>
<feature type="domain" description="PH" evidence="13">
    <location>
        <begin position="20"/>
        <end position="114"/>
    </location>
</feature>
<dbReference type="OrthoDB" id="2344588at2759"/>
<dbReference type="Pfam" id="PF01852">
    <property type="entry name" value="START"/>
    <property type="match status" value="1"/>
</dbReference>
<proteinExistence type="predicted"/>
<dbReference type="InterPro" id="IPR011993">
    <property type="entry name" value="PH-like_dom_sf"/>
</dbReference>
<evidence type="ECO:0000256" key="11">
    <source>
        <dbReference type="ARBA" id="ARBA00023055"/>
    </source>
</evidence>
<name>A0A9P0H3Q1_NEZVI</name>
<dbReference type="Gene3D" id="2.30.29.30">
    <property type="entry name" value="Pleckstrin-homology domain (PH domain)/Phosphotyrosine-binding domain (PTB)"/>
    <property type="match status" value="1"/>
</dbReference>
<dbReference type="GO" id="GO:0005783">
    <property type="term" value="C:endoplasmic reticulum"/>
    <property type="evidence" value="ECO:0007669"/>
    <property type="project" value="UniProtKB-SubCell"/>
</dbReference>
<dbReference type="PROSITE" id="PS50848">
    <property type="entry name" value="START"/>
    <property type="match status" value="1"/>
</dbReference>